<reference evidence="2" key="1">
    <citation type="journal article" date="2009" name="Genome Res.">
        <title>Comparative genomic analyses of the human fungal pathogens Coccidioides and their relatives.</title>
        <authorList>
            <person name="Sharpton T.J."/>
            <person name="Stajich J.E."/>
            <person name="Rounsley S.D."/>
            <person name="Gardner M.J."/>
            <person name="Wortman J.R."/>
            <person name="Jordar V.S."/>
            <person name="Maiti R."/>
            <person name="Kodira C.D."/>
            <person name="Neafsey D.E."/>
            <person name="Zeng Q."/>
            <person name="Hung C.-Y."/>
            <person name="McMahan C."/>
            <person name="Muszewska A."/>
            <person name="Grynberg M."/>
            <person name="Mandel M.A."/>
            <person name="Kellner E.M."/>
            <person name="Barker B.M."/>
            <person name="Galgiani J.N."/>
            <person name="Orbach M.J."/>
            <person name="Kirkland T.N."/>
            <person name="Cole G.T."/>
            <person name="Henn M.R."/>
            <person name="Birren B.W."/>
            <person name="Taylor J.W."/>
        </authorList>
    </citation>
    <scope>NUCLEOTIDE SEQUENCE [LARGE SCALE GENOMIC DNA]</scope>
    <source>
        <strain evidence="2">UAMH 1704</strain>
    </source>
</reference>
<evidence type="ECO:0000313" key="2">
    <source>
        <dbReference type="Proteomes" id="UP000002058"/>
    </source>
</evidence>
<evidence type="ECO:0000313" key="1">
    <source>
        <dbReference type="EMBL" id="EEP78732.1"/>
    </source>
</evidence>
<dbReference type="Proteomes" id="UP000002058">
    <property type="component" value="Unassembled WGS sequence"/>
</dbReference>
<dbReference type="AlphaFoldDB" id="C4JL70"/>
<proteinExistence type="predicted"/>
<organism evidence="1 2">
    <name type="scientific">Uncinocarpus reesii (strain UAMH 1704)</name>
    <dbReference type="NCBI Taxonomy" id="336963"/>
    <lineage>
        <taxon>Eukaryota</taxon>
        <taxon>Fungi</taxon>
        <taxon>Dikarya</taxon>
        <taxon>Ascomycota</taxon>
        <taxon>Pezizomycotina</taxon>
        <taxon>Eurotiomycetes</taxon>
        <taxon>Eurotiomycetidae</taxon>
        <taxon>Onygenales</taxon>
        <taxon>Onygenaceae</taxon>
        <taxon>Uncinocarpus</taxon>
    </lineage>
</organism>
<protein>
    <submittedName>
        <fullName evidence="1">Uncharacterized protein</fullName>
    </submittedName>
</protein>
<dbReference type="InParanoid" id="C4JL70"/>
<dbReference type="RefSeq" id="XP_002544061.1">
    <property type="nucleotide sequence ID" value="XM_002544015.1"/>
</dbReference>
<dbReference type="GeneID" id="8437480"/>
<gene>
    <name evidence="1" type="ORF">UREG_03578</name>
</gene>
<accession>C4JL70</accession>
<dbReference type="KEGG" id="ure:UREG_03578"/>
<dbReference type="EMBL" id="CH476616">
    <property type="protein sequence ID" value="EEP78732.1"/>
    <property type="molecule type" value="Genomic_DNA"/>
</dbReference>
<name>C4JL70_UNCRE</name>
<keyword evidence="2" id="KW-1185">Reference proteome</keyword>
<sequence length="90" mass="10093">MLKGSANYPQWKEEIELVADQAGVQDILKKKQTLHLLRLKMSRQYGMSGTNGYLNYISASIPTEAKLHFKTPTSLKAEGPRQAKSMGKIK</sequence>
<dbReference type="VEuPathDB" id="FungiDB:UREG_03578"/>
<dbReference type="HOGENOM" id="CLU_2442507_0_0_1"/>